<name>A0A4U0WG20_9PEZI</name>
<reference evidence="1 2" key="1">
    <citation type="submission" date="2017-03" db="EMBL/GenBank/DDBJ databases">
        <title>Genomes of endolithic fungi from Antarctica.</title>
        <authorList>
            <person name="Coleine C."/>
            <person name="Masonjones S."/>
            <person name="Stajich J.E."/>
        </authorList>
    </citation>
    <scope>NUCLEOTIDE SEQUENCE [LARGE SCALE GENOMIC DNA]</scope>
    <source>
        <strain evidence="1 2">CCFEE 5187</strain>
    </source>
</reference>
<evidence type="ECO:0000313" key="1">
    <source>
        <dbReference type="EMBL" id="TKA61671.1"/>
    </source>
</evidence>
<protein>
    <submittedName>
        <fullName evidence="1">Uncharacterized protein</fullName>
    </submittedName>
</protein>
<dbReference type="Proteomes" id="UP000308768">
    <property type="component" value="Unassembled WGS sequence"/>
</dbReference>
<evidence type="ECO:0000313" key="2">
    <source>
        <dbReference type="Proteomes" id="UP000308768"/>
    </source>
</evidence>
<dbReference type="AlphaFoldDB" id="A0A4U0WG20"/>
<dbReference type="STRING" id="331657.A0A4U0WG20"/>
<dbReference type="OrthoDB" id="1162399at2759"/>
<accession>A0A4U0WG20</accession>
<organism evidence="1 2">
    <name type="scientific">Cryomyces minteri</name>
    <dbReference type="NCBI Taxonomy" id="331657"/>
    <lineage>
        <taxon>Eukaryota</taxon>
        <taxon>Fungi</taxon>
        <taxon>Dikarya</taxon>
        <taxon>Ascomycota</taxon>
        <taxon>Pezizomycotina</taxon>
        <taxon>Dothideomycetes</taxon>
        <taxon>Dothideomycetes incertae sedis</taxon>
        <taxon>Cryomyces</taxon>
    </lineage>
</organism>
<dbReference type="EMBL" id="NAJN01001698">
    <property type="protein sequence ID" value="TKA61671.1"/>
    <property type="molecule type" value="Genomic_DNA"/>
</dbReference>
<comment type="caution">
    <text evidence="1">The sequence shown here is derived from an EMBL/GenBank/DDBJ whole genome shotgun (WGS) entry which is preliminary data.</text>
</comment>
<proteinExistence type="predicted"/>
<keyword evidence="2" id="KW-1185">Reference proteome</keyword>
<sequence length="129" mass="14004">MSLCDKYQQFLANPTAVALADKSSINYVPTLTTINQPAAIIKHLQTQAKILKKKSEKVLGAIESSDALSADVEMTVEFLSGGGAYLPQVEENFLADRMATFPMVITFTSSRSTKTRRFVKSGSTGTKLP</sequence>
<gene>
    <name evidence="1" type="ORF">B0A49_11556</name>
</gene>